<dbReference type="GO" id="GO:0005829">
    <property type="term" value="C:cytosol"/>
    <property type="evidence" value="ECO:0007669"/>
    <property type="project" value="TreeGrafter"/>
</dbReference>
<keyword evidence="2 6" id="KW-0808">Transferase</keyword>
<feature type="domain" description="Carbohydrate kinase PfkB" evidence="7">
    <location>
        <begin position="135"/>
        <end position="300"/>
    </location>
</feature>
<dbReference type="GO" id="GO:0008443">
    <property type="term" value="F:phosphofructokinase activity"/>
    <property type="evidence" value="ECO:0007669"/>
    <property type="project" value="TreeGrafter"/>
</dbReference>
<dbReference type="InterPro" id="IPR011611">
    <property type="entry name" value="PfkB_dom"/>
</dbReference>
<dbReference type="AlphaFoldDB" id="A0A7K0JZY0"/>
<proteinExistence type="inferred from homology"/>
<dbReference type="Gene3D" id="3.40.1190.20">
    <property type="match status" value="1"/>
</dbReference>
<evidence type="ECO:0000256" key="1">
    <source>
        <dbReference type="ARBA" id="ARBA00010688"/>
    </source>
</evidence>
<comment type="caution">
    <text evidence="8">The sequence shown here is derived from an EMBL/GenBank/DDBJ whole genome shotgun (WGS) entry which is preliminary data.</text>
</comment>
<evidence type="ECO:0000259" key="7">
    <source>
        <dbReference type="Pfam" id="PF00294"/>
    </source>
</evidence>
<evidence type="ECO:0000256" key="5">
    <source>
        <dbReference type="ARBA" id="ARBA00022840"/>
    </source>
</evidence>
<dbReference type="PIRSF" id="PIRSF000535">
    <property type="entry name" value="1PFK/6PFK/LacC"/>
    <property type="match status" value="1"/>
</dbReference>
<evidence type="ECO:0000313" key="8">
    <source>
        <dbReference type="EMBL" id="MST48709.1"/>
    </source>
</evidence>
<evidence type="ECO:0000256" key="3">
    <source>
        <dbReference type="ARBA" id="ARBA00022741"/>
    </source>
</evidence>
<dbReference type="Proteomes" id="UP000442535">
    <property type="component" value="Unassembled WGS sequence"/>
</dbReference>
<reference evidence="8 9" key="1">
    <citation type="submission" date="2019-08" db="EMBL/GenBank/DDBJ databases">
        <title>In-depth cultivation of the pig gut microbiome towards novel bacterial diversity and tailored functional studies.</title>
        <authorList>
            <person name="Wylensek D."/>
            <person name="Hitch T.C.A."/>
            <person name="Clavel T."/>
        </authorList>
    </citation>
    <scope>NUCLEOTIDE SEQUENCE [LARGE SCALE GENOMIC DNA]</scope>
    <source>
        <strain evidence="8 9">RF-GAM-744-WT-7</strain>
    </source>
</reference>
<keyword evidence="9" id="KW-1185">Reference proteome</keyword>
<evidence type="ECO:0000256" key="4">
    <source>
        <dbReference type="ARBA" id="ARBA00022777"/>
    </source>
</evidence>
<keyword evidence="5" id="KW-0067">ATP-binding</keyword>
<sequence>MPEIITFTPNPALDVTYQVPTINLNRTHRVETVFRRAGGKGLNTASVLAQMAFPARAVGFFTSQDFLADLEARHQELPQFTFQPLPSPFLNRSSVAIVAGGDATVFNEAGPSVGSRTPKEVAADWKIVWDNALELSWAPEGSIVTINGSFAPGTPEGILGRLVAGLKAKDCWVLVDTSGKYLLEAARAGADLLKPNVAEIKDATGLDDLPASARAVLRAGAKALLVSAGADGLAYIKMSHGAGLFDSFLEAHWAKPDTILSGNPTGAGDAAVAGFVAGLAEGLPLDEILTRAVAWSAAAVPVEIAGKIDAEMVVDLAANVSHKTEEWS</sequence>
<dbReference type="SUPFAM" id="SSF53613">
    <property type="entry name" value="Ribokinase-like"/>
    <property type="match status" value="1"/>
</dbReference>
<accession>A0A7K0JZY0</accession>
<evidence type="ECO:0000256" key="6">
    <source>
        <dbReference type="PIRNR" id="PIRNR000535"/>
    </source>
</evidence>
<dbReference type="RefSeq" id="WP_154542642.1">
    <property type="nucleotide sequence ID" value="NZ_VUMY01000001.1"/>
</dbReference>
<dbReference type="GO" id="GO:0005524">
    <property type="term" value="F:ATP binding"/>
    <property type="evidence" value="ECO:0007669"/>
    <property type="project" value="UniProtKB-KW"/>
</dbReference>
<dbReference type="InterPro" id="IPR017583">
    <property type="entry name" value="Tagatose/fructose_Pkinase"/>
</dbReference>
<dbReference type="Pfam" id="PF00294">
    <property type="entry name" value="PfkB"/>
    <property type="match status" value="1"/>
</dbReference>
<keyword evidence="4 8" id="KW-0418">Kinase</keyword>
<dbReference type="PANTHER" id="PTHR46566">
    <property type="entry name" value="1-PHOSPHOFRUCTOKINASE-RELATED"/>
    <property type="match status" value="1"/>
</dbReference>
<name>A0A7K0JZY0_9ACTO</name>
<dbReference type="InterPro" id="IPR002173">
    <property type="entry name" value="Carboh/pur_kinase_PfkB_CS"/>
</dbReference>
<keyword evidence="3" id="KW-0547">Nucleotide-binding</keyword>
<comment type="similarity">
    <text evidence="1">Belongs to the carbohydrate kinase PfkB family.</text>
</comment>
<dbReference type="InterPro" id="IPR029056">
    <property type="entry name" value="Ribokinase-like"/>
</dbReference>
<dbReference type="EMBL" id="VUMY01000001">
    <property type="protein sequence ID" value="MST48709.1"/>
    <property type="molecule type" value="Genomic_DNA"/>
</dbReference>
<evidence type="ECO:0000256" key="2">
    <source>
        <dbReference type="ARBA" id="ARBA00022679"/>
    </source>
</evidence>
<dbReference type="PROSITE" id="PS00584">
    <property type="entry name" value="PFKB_KINASES_2"/>
    <property type="match status" value="1"/>
</dbReference>
<gene>
    <name evidence="8" type="ORF">FYJ63_00285</name>
</gene>
<protein>
    <submittedName>
        <fullName evidence="8">1-phosphofructokinase</fullName>
    </submittedName>
</protein>
<evidence type="ECO:0000313" key="9">
    <source>
        <dbReference type="Proteomes" id="UP000442535"/>
    </source>
</evidence>
<dbReference type="PANTHER" id="PTHR46566:SF5">
    <property type="entry name" value="1-PHOSPHOFRUCTOKINASE"/>
    <property type="match status" value="1"/>
</dbReference>
<organism evidence="8 9">
    <name type="scientific">Mobiluncus porci</name>
    <dbReference type="NCBI Taxonomy" id="2652278"/>
    <lineage>
        <taxon>Bacteria</taxon>
        <taxon>Bacillati</taxon>
        <taxon>Actinomycetota</taxon>
        <taxon>Actinomycetes</taxon>
        <taxon>Actinomycetales</taxon>
        <taxon>Actinomycetaceae</taxon>
        <taxon>Mobiluncus</taxon>
    </lineage>
</organism>